<dbReference type="EMBL" id="ASGP02000003">
    <property type="protein sequence ID" value="KAH9517107.1"/>
    <property type="molecule type" value="Genomic_DNA"/>
</dbReference>
<dbReference type="Proteomes" id="UP000790347">
    <property type="component" value="Unassembled WGS sequence"/>
</dbReference>
<reference evidence="3" key="1">
    <citation type="submission" date="2013-05" db="EMBL/GenBank/DDBJ databases">
        <authorList>
            <person name="Yim A.K.Y."/>
            <person name="Chan T.F."/>
            <person name="Ji K.M."/>
            <person name="Liu X.Y."/>
            <person name="Zhou J.W."/>
            <person name="Li R.Q."/>
            <person name="Yang K.Y."/>
            <person name="Li J."/>
            <person name="Li M."/>
            <person name="Law P.T.W."/>
            <person name="Wu Y.L."/>
            <person name="Cai Z.L."/>
            <person name="Qin H."/>
            <person name="Bao Y."/>
            <person name="Leung R.K.K."/>
            <person name="Ng P.K.S."/>
            <person name="Zou J."/>
            <person name="Zhong X.J."/>
            <person name="Ran P.X."/>
            <person name="Zhong N.S."/>
            <person name="Liu Z.G."/>
            <person name="Tsui S.K.W."/>
        </authorList>
    </citation>
    <scope>NUCLEOTIDE SEQUENCE</scope>
    <source>
        <strain evidence="3">Derf</strain>
        <tissue evidence="3">Whole organism</tissue>
    </source>
</reference>
<evidence type="ECO:0000256" key="2">
    <source>
        <dbReference type="SAM" id="Phobius"/>
    </source>
</evidence>
<feature type="compositionally biased region" description="Basic and acidic residues" evidence="1">
    <location>
        <begin position="550"/>
        <end position="566"/>
    </location>
</feature>
<keyword evidence="4" id="KW-1185">Reference proteome</keyword>
<accession>A0A922L8G5</accession>
<feature type="region of interest" description="Disordered" evidence="1">
    <location>
        <begin position="543"/>
        <end position="569"/>
    </location>
</feature>
<dbReference type="AlphaFoldDB" id="A0A922L8G5"/>
<evidence type="ECO:0000313" key="4">
    <source>
        <dbReference type="Proteomes" id="UP000790347"/>
    </source>
</evidence>
<keyword evidence="2" id="KW-1133">Transmembrane helix</keyword>
<feature type="region of interest" description="Disordered" evidence="1">
    <location>
        <begin position="359"/>
        <end position="379"/>
    </location>
</feature>
<organism evidence="3 4">
    <name type="scientific">Dermatophagoides farinae</name>
    <name type="common">American house dust mite</name>
    <dbReference type="NCBI Taxonomy" id="6954"/>
    <lineage>
        <taxon>Eukaryota</taxon>
        <taxon>Metazoa</taxon>
        <taxon>Ecdysozoa</taxon>
        <taxon>Arthropoda</taxon>
        <taxon>Chelicerata</taxon>
        <taxon>Arachnida</taxon>
        <taxon>Acari</taxon>
        <taxon>Acariformes</taxon>
        <taxon>Sarcoptiformes</taxon>
        <taxon>Astigmata</taxon>
        <taxon>Psoroptidia</taxon>
        <taxon>Analgoidea</taxon>
        <taxon>Pyroglyphidae</taxon>
        <taxon>Dermatophagoidinae</taxon>
        <taxon>Dermatophagoides</taxon>
    </lineage>
</organism>
<evidence type="ECO:0000313" key="3">
    <source>
        <dbReference type="EMBL" id="KAH9517107.1"/>
    </source>
</evidence>
<evidence type="ECO:0000256" key="1">
    <source>
        <dbReference type="SAM" id="MobiDB-lite"/>
    </source>
</evidence>
<protein>
    <submittedName>
        <fullName evidence="3">Uncharacterized protein</fullName>
    </submittedName>
</protein>
<keyword evidence="2" id="KW-0472">Membrane</keyword>
<reference evidence="3" key="2">
    <citation type="journal article" date="2022" name="Res Sq">
        <title>Comparative Genomics Reveals Insights into the Divergent Evolution of Astigmatic Mites and Household Pest Adaptations.</title>
        <authorList>
            <person name="Xiong Q."/>
            <person name="Wan A.T.-Y."/>
            <person name="Liu X.-Y."/>
            <person name="Fung C.S.-H."/>
            <person name="Xiao X."/>
            <person name="Malainual N."/>
            <person name="Hou J."/>
            <person name="Wang L."/>
            <person name="Wang M."/>
            <person name="Yang K."/>
            <person name="Cui Y."/>
            <person name="Leung E."/>
            <person name="Nong W."/>
            <person name="Shin S.-K."/>
            <person name="Au S."/>
            <person name="Jeong K.Y."/>
            <person name="Chew F.T."/>
            <person name="Hui J."/>
            <person name="Leung T.F."/>
            <person name="Tungtrongchitr A."/>
            <person name="Zhong N."/>
            <person name="Liu Z."/>
            <person name="Tsui S."/>
        </authorList>
    </citation>
    <scope>NUCLEOTIDE SEQUENCE</scope>
    <source>
        <strain evidence="3">Derf</strain>
        <tissue evidence="3">Whole organism</tissue>
    </source>
</reference>
<proteinExistence type="predicted"/>
<gene>
    <name evidence="3" type="ORF">DERF_007804</name>
</gene>
<feature type="transmembrane region" description="Helical" evidence="2">
    <location>
        <begin position="101"/>
        <end position="119"/>
    </location>
</feature>
<sequence>MTAAITTKVNNHHHHHHHNRCHLKSIISSSSSSLLSYHNHHHHYVFLYYSPSLSIPFTAKMAKKFNKNIQQWLLFINRNHCKQYLSILRQQQSFHHHHHHGLYSFFHIIIIILLSLLLFNCKFTIGQIISSSQSSSSSNKYHHIDYNNNNQNGSSSLWLPFIYQQDNNQKQKLSSSSSSNITDLVVNIGENVLLECNNNNDDDHYRHQHQKKKKKIRYQLNNDRLMKSSNIIIESMLNSSSSYQYIWCRYELSNDWSINQYNGQDNLHINNNNNNNQSLLFNQIEKRKKVNDKMMNNGQRTCFEGDRYLIVNENHISTIIYRCEIRQQQRRQMNSSHYIVHHRKTFKLYVDQFPIVHSSSKRESEQSEPPTRQMEDEENAPDFSKMLYYELQEIRKCLTEMYELQANFLTQIVSLLDSFVEMSLEQKRTWESINQIFLDICDSEKKKSKEIGKMSFGQKLESINPTLIKMLLPQKRKSEPIYPTFGEIFLPHKRTWELINQTLNEMSLAQKRSLEPMNRVFWDMVDLKNKKFKKTGESTLVPASTHLTPRTKDGYKEPESETHEKPIFSPFQFDTITTK</sequence>
<name>A0A922L8G5_DERFA</name>
<comment type="caution">
    <text evidence="3">The sequence shown here is derived from an EMBL/GenBank/DDBJ whole genome shotgun (WGS) entry which is preliminary data.</text>
</comment>
<keyword evidence="2" id="KW-0812">Transmembrane</keyword>